<keyword evidence="1" id="KW-0175">Coiled coil</keyword>
<dbReference type="Proteomes" id="UP000095380">
    <property type="component" value="Unassembled WGS sequence"/>
</dbReference>
<feature type="coiled-coil region" evidence="1">
    <location>
        <begin position="2"/>
        <end position="36"/>
    </location>
</feature>
<protein>
    <recommendedName>
        <fullName evidence="4">DUF1492 domain-containing protein</fullName>
    </recommendedName>
</protein>
<dbReference type="AlphaFoldDB" id="A0A173ZAK0"/>
<proteinExistence type="predicted"/>
<sequence>MDKNILIEYADMKEEIKDLRRRIEQNKKELSRLNGQVVMDSVSCGKKGKKPLGTVKITGRPVTAISRKESLLNKRIRRLEELEEELLELTIQVDEYIEMIEKSELRIIFRLYFLDDLSYPKVADQMNQRFPKRRTKYTDENIRKKIQRYFENVPQCPDKK</sequence>
<evidence type="ECO:0000256" key="1">
    <source>
        <dbReference type="SAM" id="Coils"/>
    </source>
</evidence>
<reference evidence="2 3" key="1">
    <citation type="submission" date="2015-09" db="EMBL/GenBank/DDBJ databases">
        <authorList>
            <consortium name="Pathogen Informatics"/>
        </authorList>
    </citation>
    <scope>NUCLEOTIDE SEQUENCE [LARGE SCALE GENOMIC DNA]</scope>
    <source>
        <strain evidence="2 3">2789STDY5608851</strain>
    </source>
</reference>
<gene>
    <name evidence="2" type="ORF">ERS852408_00831</name>
</gene>
<feature type="coiled-coil region" evidence="1">
    <location>
        <begin position="65"/>
        <end position="99"/>
    </location>
</feature>
<evidence type="ECO:0008006" key="4">
    <source>
        <dbReference type="Google" id="ProtNLM"/>
    </source>
</evidence>
<dbReference type="EMBL" id="CYYM01000003">
    <property type="protein sequence ID" value="CUN73341.1"/>
    <property type="molecule type" value="Genomic_DNA"/>
</dbReference>
<name>A0A173ZAK0_9FIRM</name>
<evidence type="ECO:0000313" key="3">
    <source>
        <dbReference type="Proteomes" id="UP000095380"/>
    </source>
</evidence>
<evidence type="ECO:0000313" key="2">
    <source>
        <dbReference type="EMBL" id="CUN73341.1"/>
    </source>
</evidence>
<organism evidence="2 3">
    <name type="scientific">Dorea longicatena</name>
    <dbReference type="NCBI Taxonomy" id="88431"/>
    <lineage>
        <taxon>Bacteria</taxon>
        <taxon>Bacillati</taxon>
        <taxon>Bacillota</taxon>
        <taxon>Clostridia</taxon>
        <taxon>Lachnospirales</taxon>
        <taxon>Lachnospiraceae</taxon>
        <taxon>Dorea</taxon>
    </lineage>
</organism>
<accession>A0A173ZAK0</accession>